<evidence type="ECO:0000313" key="9">
    <source>
        <dbReference type="Proteomes" id="UP000612899"/>
    </source>
</evidence>
<dbReference type="Pfam" id="PF00528">
    <property type="entry name" value="BPD_transp_1"/>
    <property type="match status" value="1"/>
</dbReference>
<protein>
    <submittedName>
        <fullName evidence="8">Glycine/betaine ABC transporter permease</fullName>
    </submittedName>
</protein>
<dbReference type="GO" id="GO:0031460">
    <property type="term" value="P:glycine betaine transport"/>
    <property type="evidence" value="ECO:0007669"/>
    <property type="project" value="TreeGrafter"/>
</dbReference>
<keyword evidence="9" id="KW-1185">Reference proteome</keyword>
<evidence type="ECO:0000259" key="7">
    <source>
        <dbReference type="PROSITE" id="PS50928"/>
    </source>
</evidence>
<organism evidence="8 9">
    <name type="scientific">Rhizocola hellebori</name>
    <dbReference type="NCBI Taxonomy" id="1392758"/>
    <lineage>
        <taxon>Bacteria</taxon>
        <taxon>Bacillati</taxon>
        <taxon>Actinomycetota</taxon>
        <taxon>Actinomycetes</taxon>
        <taxon>Micromonosporales</taxon>
        <taxon>Micromonosporaceae</taxon>
        <taxon>Rhizocola</taxon>
    </lineage>
</organism>
<comment type="caution">
    <text evidence="8">The sequence shown here is derived from an EMBL/GenBank/DDBJ whole genome shotgun (WGS) entry which is preliminary data.</text>
</comment>
<dbReference type="SUPFAM" id="SSF161098">
    <property type="entry name" value="MetI-like"/>
    <property type="match status" value="1"/>
</dbReference>
<feature type="transmembrane region" description="Helical" evidence="6">
    <location>
        <begin position="36"/>
        <end position="55"/>
    </location>
</feature>
<dbReference type="PANTHER" id="PTHR30177">
    <property type="entry name" value="GLYCINE BETAINE/L-PROLINE TRANSPORT SYSTEM PERMEASE PROTEIN PROW"/>
    <property type="match status" value="1"/>
</dbReference>
<gene>
    <name evidence="8" type="ORF">Rhe02_89840</name>
</gene>
<dbReference type="RefSeq" id="WP_203914639.1">
    <property type="nucleotide sequence ID" value="NZ_BONY01000111.1"/>
</dbReference>
<dbReference type="CDD" id="cd06261">
    <property type="entry name" value="TM_PBP2"/>
    <property type="match status" value="1"/>
</dbReference>
<comment type="similarity">
    <text evidence="6">Belongs to the binding-protein-dependent transport system permease family.</text>
</comment>
<dbReference type="AlphaFoldDB" id="A0A8J3VLQ2"/>
<dbReference type="GO" id="GO:0005886">
    <property type="term" value="C:plasma membrane"/>
    <property type="evidence" value="ECO:0007669"/>
    <property type="project" value="UniProtKB-SubCell"/>
</dbReference>
<dbReference type="GO" id="GO:0055085">
    <property type="term" value="P:transmembrane transport"/>
    <property type="evidence" value="ECO:0007669"/>
    <property type="project" value="InterPro"/>
</dbReference>
<sequence length="229" mass="24728">MSSKALLDADPRNPWFSWSYIRVNSATLLEALREHIVLTVAAVVIAALIALPLAVLAHRQKRLAGPLLAMTATLYTIPSLALFAFLAPFTGVNGFTVLIGLVVYALLIILRAGLTGLQQVPAEIKEVALGMGYGRTRMLMRVELPLALPSILTGLRIATVSTVALMTVGQLVGVGGFGDLIMAGFRNNFYRPQIMTATLACVALAFFLDLLLIIAGRLAMPWTRRRRTA</sequence>
<evidence type="ECO:0000256" key="4">
    <source>
        <dbReference type="ARBA" id="ARBA00022989"/>
    </source>
</evidence>
<dbReference type="Gene3D" id="1.10.3720.10">
    <property type="entry name" value="MetI-like"/>
    <property type="match status" value="1"/>
</dbReference>
<feature type="domain" description="ABC transmembrane type-1" evidence="7">
    <location>
        <begin position="32"/>
        <end position="212"/>
    </location>
</feature>
<dbReference type="InterPro" id="IPR000515">
    <property type="entry name" value="MetI-like"/>
</dbReference>
<evidence type="ECO:0000256" key="6">
    <source>
        <dbReference type="RuleBase" id="RU363032"/>
    </source>
</evidence>
<feature type="transmembrane region" description="Helical" evidence="6">
    <location>
        <begin position="67"/>
        <end position="89"/>
    </location>
</feature>
<dbReference type="InterPro" id="IPR035906">
    <property type="entry name" value="MetI-like_sf"/>
</dbReference>
<dbReference type="PANTHER" id="PTHR30177:SF4">
    <property type="entry name" value="OSMOPROTECTANT IMPORT PERMEASE PROTEIN OSMW"/>
    <property type="match status" value="1"/>
</dbReference>
<proteinExistence type="inferred from homology"/>
<reference evidence="8" key="1">
    <citation type="submission" date="2021-01" db="EMBL/GenBank/DDBJ databases">
        <title>Whole genome shotgun sequence of Rhizocola hellebori NBRC 109834.</title>
        <authorList>
            <person name="Komaki H."/>
            <person name="Tamura T."/>
        </authorList>
    </citation>
    <scope>NUCLEOTIDE SEQUENCE</scope>
    <source>
        <strain evidence="8">NBRC 109834</strain>
    </source>
</reference>
<dbReference type="EMBL" id="BONY01000111">
    <property type="protein sequence ID" value="GIH10917.1"/>
    <property type="molecule type" value="Genomic_DNA"/>
</dbReference>
<evidence type="ECO:0000313" key="8">
    <source>
        <dbReference type="EMBL" id="GIH10917.1"/>
    </source>
</evidence>
<keyword evidence="2 6" id="KW-0813">Transport</keyword>
<evidence type="ECO:0000256" key="3">
    <source>
        <dbReference type="ARBA" id="ARBA00022692"/>
    </source>
</evidence>
<evidence type="ECO:0000256" key="2">
    <source>
        <dbReference type="ARBA" id="ARBA00022448"/>
    </source>
</evidence>
<keyword evidence="5 6" id="KW-0472">Membrane</keyword>
<comment type="subcellular location">
    <subcellularLocation>
        <location evidence="6">Cell membrane</location>
        <topology evidence="6">Multi-pass membrane protein</topology>
    </subcellularLocation>
    <subcellularLocation>
        <location evidence="1">Membrane</location>
        <topology evidence="1">Multi-pass membrane protein</topology>
    </subcellularLocation>
</comment>
<accession>A0A8J3VLQ2</accession>
<keyword evidence="4 6" id="KW-1133">Transmembrane helix</keyword>
<feature type="transmembrane region" description="Helical" evidence="6">
    <location>
        <begin position="138"/>
        <end position="157"/>
    </location>
</feature>
<evidence type="ECO:0000256" key="1">
    <source>
        <dbReference type="ARBA" id="ARBA00004141"/>
    </source>
</evidence>
<dbReference type="PROSITE" id="PS50928">
    <property type="entry name" value="ABC_TM1"/>
    <property type="match status" value="1"/>
</dbReference>
<dbReference type="InterPro" id="IPR051204">
    <property type="entry name" value="ABC_transp_perm/SBD"/>
</dbReference>
<feature type="transmembrane region" description="Helical" evidence="6">
    <location>
        <begin position="95"/>
        <end position="117"/>
    </location>
</feature>
<keyword evidence="3 6" id="KW-0812">Transmembrane</keyword>
<name>A0A8J3VLQ2_9ACTN</name>
<dbReference type="Proteomes" id="UP000612899">
    <property type="component" value="Unassembled WGS sequence"/>
</dbReference>
<evidence type="ECO:0000256" key="5">
    <source>
        <dbReference type="ARBA" id="ARBA00023136"/>
    </source>
</evidence>
<feature type="transmembrane region" description="Helical" evidence="6">
    <location>
        <begin position="197"/>
        <end position="220"/>
    </location>
</feature>